<dbReference type="SUPFAM" id="SSF53850">
    <property type="entry name" value="Periplasmic binding protein-like II"/>
    <property type="match status" value="1"/>
</dbReference>
<keyword evidence="4" id="KW-1185">Reference proteome</keyword>
<name>A0A840XZV6_9PROT</name>
<evidence type="ECO:0000256" key="2">
    <source>
        <dbReference type="SAM" id="SignalP"/>
    </source>
</evidence>
<dbReference type="Pfam" id="PF03401">
    <property type="entry name" value="TctC"/>
    <property type="match status" value="1"/>
</dbReference>
<dbReference type="CDD" id="cd07012">
    <property type="entry name" value="PBP2_Bug_TTT"/>
    <property type="match status" value="1"/>
</dbReference>
<evidence type="ECO:0000313" key="4">
    <source>
        <dbReference type="Proteomes" id="UP000580654"/>
    </source>
</evidence>
<dbReference type="Proteomes" id="UP000580654">
    <property type="component" value="Unassembled WGS sequence"/>
</dbReference>
<dbReference type="InterPro" id="IPR042100">
    <property type="entry name" value="Bug_dom1"/>
</dbReference>
<protein>
    <submittedName>
        <fullName evidence="3">Tripartite-type tricarboxylate transporter receptor subunit TctC</fullName>
    </submittedName>
</protein>
<organism evidence="3 4">
    <name type="scientific">Muricoccus pecuniae</name>
    <dbReference type="NCBI Taxonomy" id="693023"/>
    <lineage>
        <taxon>Bacteria</taxon>
        <taxon>Pseudomonadati</taxon>
        <taxon>Pseudomonadota</taxon>
        <taxon>Alphaproteobacteria</taxon>
        <taxon>Acetobacterales</taxon>
        <taxon>Roseomonadaceae</taxon>
        <taxon>Muricoccus</taxon>
    </lineage>
</organism>
<comment type="similarity">
    <text evidence="1">Belongs to the UPF0065 (bug) family.</text>
</comment>
<dbReference type="RefSeq" id="WP_184514267.1">
    <property type="nucleotide sequence ID" value="NZ_JACIJD010000003.1"/>
</dbReference>
<proteinExistence type="inferred from homology"/>
<sequence>MPTLRRSELLKLASLAAASGLVSPARAADFPTRPVELVVPASAGGGTDSLARAFADNVRRHSPHPFVVLNRPGASGAVGMGEVLNARPDGYKVSVVIAELAILPYLNQIRFSPDDFRMIARLNADPASIVVRAEAPWKTLEEFLADARKRPGEMTVGDSGVGSIWHLSAAAMAEKAGVSFLHVPFAGAAPGIVSLLGGHLQAMCTSPAEVSAHVQGGKLRLLTIMSDSRLAPYDSVPTLKELGHDLSLGTWRGFGVPKATPDAVVQALAAITRATVAEPGFREAMGRANLGFAFAEAGEFDAAIARDRALFKPLIERLRLA</sequence>
<evidence type="ECO:0000313" key="3">
    <source>
        <dbReference type="EMBL" id="MBB5692850.1"/>
    </source>
</evidence>
<dbReference type="PANTHER" id="PTHR42928:SF5">
    <property type="entry name" value="BLR1237 PROTEIN"/>
    <property type="match status" value="1"/>
</dbReference>
<keyword evidence="3" id="KW-0675">Receptor</keyword>
<evidence type="ECO:0000256" key="1">
    <source>
        <dbReference type="ARBA" id="ARBA00006987"/>
    </source>
</evidence>
<dbReference type="Gene3D" id="3.40.190.150">
    <property type="entry name" value="Bordetella uptake gene, domain 1"/>
    <property type="match status" value="1"/>
</dbReference>
<feature type="chain" id="PRO_5032799640" evidence="2">
    <location>
        <begin position="28"/>
        <end position="321"/>
    </location>
</feature>
<dbReference type="InterPro" id="IPR005064">
    <property type="entry name" value="BUG"/>
</dbReference>
<feature type="signal peptide" evidence="2">
    <location>
        <begin position="1"/>
        <end position="27"/>
    </location>
</feature>
<gene>
    <name evidence="3" type="ORF">FHS87_000869</name>
</gene>
<keyword evidence="2" id="KW-0732">Signal</keyword>
<dbReference type="PIRSF" id="PIRSF017082">
    <property type="entry name" value="YflP"/>
    <property type="match status" value="1"/>
</dbReference>
<accession>A0A840XZV6</accession>
<dbReference type="PANTHER" id="PTHR42928">
    <property type="entry name" value="TRICARBOXYLATE-BINDING PROTEIN"/>
    <property type="match status" value="1"/>
</dbReference>
<dbReference type="EMBL" id="JACIJD010000003">
    <property type="protein sequence ID" value="MBB5692850.1"/>
    <property type="molecule type" value="Genomic_DNA"/>
</dbReference>
<dbReference type="Gene3D" id="3.40.190.10">
    <property type="entry name" value="Periplasmic binding protein-like II"/>
    <property type="match status" value="1"/>
</dbReference>
<reference evidence="3 4" key="1">
    <citation type="submission" date="2020-08" db="EMBL/GenBank/DDBJ databases">
        <title>Genomic Encyclopedia of Type Strains, Phase IV (KMG-IV): sequencing the most valuable type-strain genomes for metagenomic binning, comparative biology and taxonomic classification.</title>
        <authorList>
            <person name="Goeker M."/>
        </authorList>
    </citation>
    <scope>NUCLEOTIDE SEQUENCE [LARGE SCALE GENOMIC DNA]</scope>
    <source>
        <strain evidence="3 4">DSM 25622</strain>
    </source>
</reference>
<comment type="caution">
    <text evidence="3">The sequence shown here is derived from an EMBL/GenBank/DDBJ whole genome shotgun (WGS) entry which is preliminary data.</text>
</comment>
<dbReference type="AlphaFoldDB" id="A0A840XZV6"/>